<dbReference type="Pfam" id="PF08460">
    <property type="entry name" value="SH3_5"/>
    <property type="match status" value="1"/>
</dbReference>
<dbReference type="PANTHER" id="PTHR34135:SF2">
    <property type="entry name" value="LYSOZYME"/>
    <property type="match status" value="1"/>
</dbReference>
<keyword evidence="2" id="KW-0732">Signal</keyword>
<dbReference type="InterPro" id="IPR017853">
    <property type="entry name" value="GH"/>
</dbReference>
<organism evidence="5 6">
    <name type="scientific">Candidatus Gallilactobacillus intestinavium</name>
    <dbReference type="NCBI Taxonomy" id="2840838"/>
    <lineage>
        <taxon>Bacteria</taxon>
        <taxon>Bacillati</taxon>
        <taxon>Bacillota</taxon>
        <taxon>Bacilli</taxon>
        <taxon>Lactobacillales</taxon>
        <taxon>Lactobacillaceae</taxon>
        <taxon>Lactobacillaceae incertae sedis</taxon>
        <taxon>Candidatus Gallilactobacillus</taxon>
    </lineage>
</organism>
<accession>A0A9D9E460</accession>
<dbReference type="PROSITE" id="PS51782">
    <property type="entry name" value="LYSM"/>
    <property type="match status" value="1"/>
</dbReference>
<dbReference type="Gene3D" id="2.30.30.40">
    <property type="entry name" value="SH3 Domains"/>
    <property type="match status" value="1"/>
</dbReference>
<dbReference type="PROSITE" id="PS51904">
    <property type="entry name" value="GLYCOSYL_HYDROL_F25_2"/>
    <property type="match status" value="1"/>
</dbReference>
<dbReference type="InterPro" id="IPR001387">
    <property type="entry name" value="Cro/C1-type_HTH"/>
</dbReference>
<dbReference type="SMART" id="SM00287">
    <property type="entry name" value="SH3b"/>
    <property type="match status" value="1"/>
</dbReference>
<dbReference type="Pfam" id="PF01183">
    <property type="entry name" value="Glyco_hydro_25"/>
    <property type="match status" value="1"/>
</dbReference>
<dbReference type="InterPro" id="IPR036779">
    <property type="entry name" value="LysM_dom_sf"/>
</dbReference>
<evidence type="ECO:0000313" key="5">
    <source>
        <dbReference type="EMBL" id="MBO8441019.1"/>
    </source>
</evidence>
<evidence type="ECO:0000259" key="4">
    <source>
        <dbReference type="PROSITE" id="PS51782"/>
    </source>
</evidence>
<dbReference type="Gene3D" id="3.20.20.80">
    <property type="entry name" value="Glycosidases"/>
    <property type="match status" value="1"/>
</dbReference>
<feature type="signal peptide" evidence="2">
    <location>
        <begin position="1"/>
        <end position="30"/>
    </location>
</feature>
<feature type="domain" description="LysM" evidence="4">
    <location>
        <begin position="350"/>
        <end position="394"/>
    </location>
</feature>
<dbReference type="InterPro" id="IPR003646">
    <property type="entry name" value="SH3-like_bac-type"/>
</dbReference>
<protein>
    <submittedName>
        <fullName evidence="5">SH3 domain-containing protein</fullName>
    </submittedName>
</protein>
<name>A0A9D9E460_9LACO</name>
<comment type="similarity">
    <text evidence="1">Belongs to the glycosyl hydrolase 25 family.</text>
</comment>
<dbReference type="GO" id="GO:0016998">
    <property type="term" value="P:cell wall macromolecule catabolic process"/>
    <property type="evidence" value="ECO:0007669"/>
    <property type="project" value="InterPro"/>
</dbReference>
<dbReference type="InterPro" id="IPR002053">
    <property type="entry name" value="Glyco_hydro_25"/>
</dbReference>
<dbReference type="EMBL" id="JADIMP010000020">
    <property type="protein sequence ID" value="MBO8441019.1"/>
    <property type="molecule type" value="Genomic_DNA"/>
</dbReference>
<feature type="chain" id="PRO_5039359753" evidence="2">
    <location>
        <begin position="31"/>
        <end position="394"/>
    </location>
</feature>
<dbReference type="GO" id="GO:0009253">
    <property type="term" value="P:peptidoglycan catabolic process"/>
    <property type="evidence" value="ECO:0007669"/>
    <property type="project" value="InterPro"/>
</dbReference>
<dbReference type="Gene3D" id="3.10.350.10">
    <property type="entry name" value="LysM domain"/>
    <property type="match status" value="1"/>
</dbReference>
<evidence type="ECO:0000256" key="1">
    <source>
        <dbReference type="ARBA" id="ARBA00010646"/>
    </source>
</evidence>
<dbReference type="PROSITE" id="PS50943">
    <property type="entry name" value="HTH_CROC1"/>
    <property type="match status" value="1"/>
</dbReference>
<dbReference type="GO" id="GO:0003796">
    <property type="term" value="F:lysozyme activity"/>
    <property type="evidence" value="ECO:0007669"/>
    <property type="project" value="InterPro"/>
</dbReference>
<dbReference type="AlphaFoldDB" id="A0A9D9E460"/>
<evidence type="ECO:0000256" key="2">
    <source>
        <dbReference type="SAM" id="SignalP"/>
    </source>
</evidence>
<gene>
    <name evidence="5" type="ORF">IAA89_01010</name>
</gene>
<evidence type="ECO:0000313" key="6">
    <source>
        <dbReference type="Proteomes" id="UP000823614"/>
    </source>
</evidence>
<reference evidence="5" key="1">
    <citation type="submission" date="2020-10" db="EMBL/GenBank/DDBJ databases">
        <authorList>
            <person name="Gilroy R."/>
        </authorList>
    </citation>
    <scope>NUCLEOTIDE SEQUENCE</scope>
    <source>
        <strain evidence="5">C6-149</strain>
    </source>
</reference>
<dbReference type="Proteomes" id="UP000823614">
    <property type="component" value="Unassembled WGS sequence"/>
</dbReference>
<dbReference type="SUPFAM" id="SSF51445">
    <property type="entry name" value="(Trans)glycosidases"/>
    <property type="match status" value="1"/>
</dbReference>
<dbReference type="Pfam" id="PF01476">
    <property type="entry name" value="LysM"/>
    <property type="match status" value="1"/>
</dbReference>
<evidence type="ECO:0000259" key="3">
    <source>
        <dbReference type="PROSITE" id="PS50943"/>
    </source>
</evidence>
<dbReference type="PANTHER" id="PTHR34135">
    <property type="entry name" value="LYSOZYME"/>
    <property type="match status" value="1"/>
</dbReference>
<feature type="domain" description="HTH cro/C1-type" evidence="3">
    <location>
        <begin position="356"/>
        <end position="374"/>
    </location>
</feature>
<sequence>MQMKKKLIVGAMLMAGLTLGGMASETVVNAARTDMVDVSNHNGNMTTAEYVSMRNNYGVKAITAKISEGTYYQDSYAATNIANAQAAGLYINGYYFCRYTSVESAKQEAQFAVNTAKADGLPINAVLCADIEASQQRGLGTYVNSLAIEAMKQIVESAGYRFDVYSMSSWGDSIIPWKYMGWIANYPYNVTTDRYTKGHAWQWTDKQRLKDSYGNFDASQLYDNYYTGGLDKNAVISNADTHHVDTQHATNKPAINSNMTAESNASSNEDYAQNGTFTTNATLNIRTAPSTSTAVVGSYAPGESLTYDHVYIRGGYAWARYMSYSGQYHYVAMGRMGGEEYGTRRTSVSRTYTVHSGDTLSAIARRLGVSVSYLVSKNGINNANLIYVGETLSY</sequence>
<comment type="caution">
    <text evidence="5">The sequence shown here is derived from an EMBL/GenBank/DDBJ whole genome shotgun (WGS) entry which is preliminary data.</text>
</comment>
<dbReference type="SMART" id="SM00257">
    <property type="entry name" value="LysM"/>
    <property type="match status" value="1"/>
</dbReference>
<proteinExistence type="inferred from homology"/>
<dbReference type="SUPFAM" id="SSF54106">
    <property type="entry name" value="LysM domain"/>
    <property type="match status" value="1"/>
</dbReference>
<dbReference type="InterPro" id="IPR018392">
    <property type="entry name" value="LysM"/>
</dbReference>
<dbReference type="GO" id="GO:0016052">
    <property type="term" value="P:carbohydrate catabolic process"/>
    <property type="evidence" value="ECO:0007669"/>
    <property type="project" value="TreeGrafter"/>
</dbReference>
<reference evidence="5" key="2">
    <citation type="journal article" date="2021" name="PeerJ">
        <title>Extensive microbial diversity within the chicken gut microbiome revealed by metagenomics and culture.</title>
        <authorList>
            <person name="Gilroy R."/>
            <person name="Ravi A."/>
            <person name="Getino M."/>
            <person name="Pursley I."/>
            <person name="Horton D.L."/>
            <person name="Alikhan N.F."/>
            <person name="Baker D."/>
            <person name="Gharbi K."/>
            <person name="Hall N."/>
            <person name="Watson M."/>
            <person name="Adriaenssens E.M."/>
            <person name="Foster-Nyarko E."/>
            <person name="Jarju S."/>
            <person name="Secka A."/>
            <person name="Antonio M."/>
            <person name="Oren A."/>
            <person name="Chaudhuri R.R."/>
            <person name="La Ragione R."/>
            <person name="Hildebrand F."/>
            <person name="Pallen M.J."/>
        </authorList>
    </citation>
    <scope>NUCLEOTIDE SEQUENCE</scope>
    <source>
        <strain evidence="5">C6-149</strain>
    </source>
</reference>
<dbReference type="CDD" id="cd00118">
    <property type="entry name" value="LysM"/>
    <property type="match status" value="1"/>
</dbReference>